<keyword evidence="2" id="KW-1185">Reference proteome</keyword>
<organism evidence="1 2">
    <name type="scientific">Amycolatopsis albispora</name>
    <dbReference type="NCBI Taxonomy" id="1804986"/>
    <lineage>
        <taxon>Bacteria</taxon>
        <taxon>Bacillati</taxon>
        <taxon>Actinomycetota</taxon>
        <taxon>Actinomycetes</taxon>
        <taxon>Pseudonocardiales</taxon>
        <taxon>Pseudonocardiaceae</taxon>
        <taxon>Amycolatopsis</taxon>
    </lineage>
</organism>
<proteinExistence type="predicted"/>
<gene>
    <name evidence="1" type="ORF">A4R43_07855</name>
</gene>
<dbReference type="KEGG" id="aab:A4R43_07855"/>
<evidence type="ECO:0000313" key="1">
    <source>
        <dbReference type="EMBL" id="AXB42452.1"/>
    </source>
</evidence>
<dbReference type="AlphaFoldDB" id="A0A344L328"/>
<accession>A0A344L328</accession>
<evidence type="ECO:0000313" key="2">
    <source>
        <dbReference type="Proteomes" id="UP000250434"/>
    </source>
</evidence>
<name>A0A344L328_9PSEU</name>
<evidence type="ECO:0008006" key="3">
    <source>
        <dbReference type="Google" id="ProtNLM"/>
    </source>
</evidence>
<sequence>MGFEVHVRDLARAADRLAAAESPALDAQGAPRVGGTDGAAGYAADYQVWLETRRLDLKAADQQTAAIVAKIKAAAEAYDTKDADARDAFVKAIDDGFAQIDR</sequence>
<dbReference type="EMBL" id="CP015163">
    <property type="protein sequence ID" value="AXB42452.1"/>
    <property type="molecule type" value="Genomic_DNA"/>
</dbReference>
<reference evidence="1 2" key="1">
    <citation type="submission" date="2016-04" db="EMBL/GenBank/DDBJ databases">
        <title>Complete genome sequence and analysis of deep-sea sediment isolate, Amycolatopsis sp. WP1.</title>
        <authorList>
            <person name="Wang H."/>
            <person name="Chen S."/>
            <person name="Wu Q."/>
        </authorList>
    </citation>
    <scope>NUCLEOTIDE SEQUENCE [LARGE SCALE GENOMIC DNA]</scope>
    <source>
        <strain evidence="1 2">WP1</strain>
    </source>
</reference>
<dbReference type="RefSeq" id="WP_113691723.1">
    <property type="nucleotide sequence ID" value="NZ_CP015163.1"/>
</dbReference>
<protein>
    <recommendedName>
        <fullName evidence="3">Excreted virulence factor EspC (Type VII ESX diderm)</fullName>
    </recommendedName>
</protein>
<dbReference type="Proteomes" id="UP000250434">
    <property type="component" value="Chromosome"/>
</dbReference>